<dbReference type="InterPro" id="IPR051929">
    <property type="entry name" value="VirAsm_ModProt"/>
</dbReference>
<dbReference type="AlphaFoldDB" id="A0A437GWK7"/>
<evidence type="ECO:0000313" key="7">
    <source>
        <dbReference type="EMBL" id="RVQ66498.1"/>
    </source>
</evidence>
<dbReference type="SUPFAM" id="SSF102712">
    <property type="entry name" value="JAB1/MPN domain"/>
    <property type="match status" value="1"/>
</dbReference>
<dbReference type="EMBL" id="RXOL01000004">
    <property type="protein sequence ID" value="RVQ66498.1"/>
    <property type="molecule type" value="Genomic_DNA"/>
</dbReference>
<evidence type="ECO:0000259" key="6">
    <source>
        <dbReference type="PROSITE" id="PS50249"/>
    </source>
</evidence>
<keyword evidence="8" id="KW-1185">Reference proteome</keyword>
<dbReference type="PANTHER" id="PTHR34858:SF1">
    <property type="entry name" value="CYSO-CYSTEINE PEPTIDASE"/>
    <property type="match status" value="1"/>
</dbReference>
<evidence type="ECO:0000313" key="8">
    <source>
        <dbReference type="Proteomes" id="UP000283003"/>
    </source>
</evidence>
<organism evidence="7 8">
    <name type="scientific">Croceicoccus ponticola</name>
    <dbReference type="NCBI Taxonomy" id="2217664"/>
    <lineage>
        <taxon>Bacteria</taxon>
        <taxon>Pseudomonadati</taxon>
        <taxon>Pseudomonadota</taxon>
        <taxon>Alphaproteobacteria</taxon>
        <taxon>Sphingomonadales</taxon>
        <taxon>Erythrobacteraceae</taxon>
        <taxon>Croceicoccus</taxon>
    </lineage>
</organism>
<keyword evidence="3" id="KW-0378">Hydrolase</keyword>
<sequence>MERQTTSWLHARLIAEAKAAHPHECCGLLLGRDGKVGEVRSCRNVHPEPARHFEIDPAALIAAHRAARAGGVEVIGYYHSHPVGLPEPSATDRAMAPGDGRLWAIVAGEAIGWWRNDKASISDGGFTRTCAPNSYGSGLSPERPLP</sequence>
<evidence type="ECO:0000256" key="2">
    <source>
        <dbReference type="ARBA" id="ARBA00022723"/>
    </source>
</evidence>
<dbReference type="RefSeq" id="WP_127612919.1">
    <property type="nucleotide sequence ID" value="NZ_RXOL01000004.1"/>
</dbReference>
<dbReference type="InterPro" id="IPR037518">
    <property type="entry name" value="MPN"/>
</dbReference>
<dbReference type="GO" id="GO:0008235">
    <property type="term" value="F:metalloexopeptidase activity"/>
    <property type="evidence" value="ECO:0007669"/>
    <property type="project" value="TreeGrafter"/>
</dbReference>
<keyword evidence="5" id="KW-0482">Metalloprotease</keyword>
<accession>A0A437GWK7</accession>
<dbReference type="OrthoDB" id="9802958at2"/>
<evidence type="ECO:0000256" key="5">
    <source>
        <dbReference type="ARBA" id="ARBA00023049"/>
    </source>
</evidence>
<dbReference type="PANTHER" id="PTHR34858">
    <property type="entry name" value="CYSO-CYSTEINE PEPTIDASE"/>
    <property type="match status" value="1"/>
</dbReference>
<dbReference type="Pfam" id="PF14464">
    <property type="entry name" value="Prok-JAB"/>
    <property type="match status" value="1"/>
</dbReference>
<dbReference type="Proteomes" id="UP000283003">
    <property type="component" value="Unassembled WGS sequence"/>
</dbReference>
<dbReference type="InterPro" id="IPR028090">
    <property type="entry name" value="JAB_dom_prok"/>
</dbReference>
<proteinExistence type="predicted"/>
<evidence type="ECO:0000256" key="3">
    <source>
        <dbReference type="ARBA" id="ARBA00022801"/>
    </source>
</evidence>
<protein>
    <submittedName>
        <fullName evidence="7">M67 family peptidase</fullName>
    </submittedName>
</protein>
<feature type="domain" description="MPN" evidence="6">
    <location>
        <begin position="3"/>
        <end position="138"/>
    </location>
</feature>
<dbReference type="Gene3D" id="3.40.140.10">
    <property type="entry name" value="Cytidine Deaminase, domain 2"/>
    <property type="match status" value="1"/>
</dbReference>
<dbReference type="GO" id="GO:0006508">
    <property type="term" value="P:proteolysis"/>
    <property type="evidence" value="ECO:0007669"/>
    <property type="project" value="UniProtKB-KW"/>
</dbReference>
<dbReference type="SMART" id="SM00232">
    <property type="entry name" value="JAB_MPN"/>
    <property type="match status" value="1"/>
</dbReference>
<gene>
    <name evidence="7" type="ORF">EKN06_10805</name>
</gene>
<comment type="caution">
    <text evidence="7">The sequence shown here is derived from an EMBL/GenBank/DDBJ whole genome shotgun (WGS) entry which is preliminary data.</text>
</comment>
<evidence type="ECO:0000256" key="4">
    <source>
        <dbReference type="ARBA" id="ARBA00022833"/>
    </source>
</evidence>
<name>A0A437GWK7_9SPHN</name>
<keyword evidence="1" id="KW-0645">Protease</keyword>
<keyword evidence="2" id="KW-0479">Metal-binding</keyword>
<evidence type="ECO:0000256" key="1">
    <source>
        <dbReference type="ARBA" id="ARBA00022670"/>
    </source>
</evidence>
<reference evidence="7 8" key="1">
    <citation type="submission" date="2018-12" db="EMBL/GenBank/DDBJ databases">
        <title>Croceicoccus ponticola sp. nov., a lipolytic bacterium isolated from seawater.</title>
        <authorList>
            <person name="Yoon J.-H."/>
        </authorList>
    </citation>
    <scope>NUCLEOTIDE SEQUENCE [LARGE SCALE GENOMIC DNA]</scope>
    <source>
        <strain evidence="7 8">GM-16</strain>
    </source>
</reference>
<dbReference type="CDD" id="cd08070">
    <property type="entry name" value="MPN_like"/>
    <property type="match status" value="1"/>
</dbReference>
<dbReference type="InterPro" id="IPR000555">
    <property type="entry name" value="JAMM/MPN+_dom"/>
</dbReference>
<dbReference type="PROSITE" id="PS50249">
    <property type="entry name" value="MPN"/>
    <property type="match status" value="1"/>
</dbReference>
<keyword evidence="4" id="KW-0862">Zinc</keyword>
<dbReference type="GO" id="GO:0008270">
    <property type="term" value="F:zinc ion binding"/>
    <property type="evidence" value="ECO:0007669"/>
    <property type="project" value="TreeGrafter"/>
</dbReference>